<reference evidence="2 3" key="1">
    <citation type="submission" date="2021-04" db="EMBL/GenBank/DDBJ databases">
        <authorList>
            <person name="Bliznina A."/>
        </authorList>
    </citation>
    <scope>NUCLEOTIDE SEQUENCE [LARGE SCALE GENOMIC DNA]</scope>
</reference>
<organism evidence="2 3">
    <name type="scientific">Oikopleura dioica</name>
    <name type="common">Tunicate</name>
    <dbReference type="NCBI Taxonomy" id="34765"/>
    <lineage>
        <taxon>Eukaryota</taxon>
        <taxon>Metazoa</taxon>
        <taxon>Chordata</taxon>
        <taxon>Tunicata</taxon>
        <taxon>Appendicularia</taxon>
        <taxon>Copelata</taxon>
        <taxon>Oikopleuridae</taxon>
        <taxon>Oikopleura</taxon>
    </lineage>
</organism>
<proteinExistence type="predicted"/>
<protein>
    <submittedName>
        <fullName evidence="2">Oidioi.mRNA.OKI2018_I69.YSR.g17178.t1.cds</fullName>
    </submittedName>
</protein>
<accession>A0ABN7SK54</accession>
<sequence length="221" mass="23822">MVSSRDNCPCCHQAFQPPYRAEAPHILCPKCAVSSIFQPYGVVYVLCREPETQAPTAGLTDSAAREAADTPANHDRVETADDPPTSTTETDLQMSCDPPSPAAPAEVSLSPANPSASDAEFELFLSDRPGLFPVETTRGTIRNDNPRSLVVAGVAPFVPNNAVDVAASRPDDTDDESLFEIPSRPPRTPRRTAVPSRLRGRGRGIVSFPYREPRSSEESGF</sequence>
<evidence type="ECO:0000313" key="3">
    <source>
        <dbReference type="Proteomes" id="UP001158576"/>
    </source>
</evidence>
<keyword evidence="3" id="KW-1185">Reference proteome</keyword>
<feature type="region of interest" description="Disordered" evidence="1">
    <location>
        <begin position="167"/>
        <end position="221"/>
    </location>
</feature>
<name>A0ABN7SK54_OIKDI</name>
<dbReference type="Proteomes" id="UP001158576">
    <property type="component" value="Chromosome YSR"/>
</dbReference>
<feature type="compositionally biased region" description="Polar residues" evidence="1">
    <location>
        <begin position="84"/>
        <end position="93"/>
    </location>
</feature>
<feature type="compositionally biased region" description="Basic and acidic residues" evidence="1">
    <location>
        <begin position="63"/>
        <end position="79"/>
    </location>
</feature>
<feature type="compositionally biased region" description="Basic and acidic residues" evidence="1">
    <location>
        <begin position="211"/>
        <end position="221"/>
    </location>
</feature>
<evidence type="ECO:0000256" key="1">
    <source>
        <dbReference type="SAM" id="MobiDB-lite"/>
    </source>
</evidence>
<gene>
    <name evidence="2" type="ORF">OKIOD_LOCUS8736</name>
</gene>
<evidence type="ECO:0000313" key="2">
    <source>
        <dbReference type="EMBL" id="CAG5101528.1"/>
    </source>
</evidence>
<dbReference type="EMBL" id="OU015570">
    <property type="protein sequence ID" value="CAG5101528.1"/>
    <property type="molecule type" value="Genomic_DNA"/>
</dbReference>
<feature type="region of interest" description="Disordered" evidence="1">
    <location>
        <begin position="55"/>
        <end position="114"/>
    </location>
</feature>